<sequence>MVASSGENGVQVVNGNGVDASKEAACYPNPKTTAPCLPPREFHVELPAMDPYSPIREPLPFPHQLKDLIAWTNAYVDKIAYKYDDEWKNHCNEMSRLESENSRLGRESQKYKDMHQAEEQKNAVLITEITDLKGRLAASDTRCVRLDRENEDLRRINMDLRRVNGELTENNKALKLKVHELHLLIKELQERRRGDPIHDPHPDDPKCTWYEQLQEVKASLQIVTEEKAVLSKQIVKLGHEKALLEDKIVRLESENARKGEVIAEREATIDMLKKQIFDLQQTEQRLLSKISSLEALIKDLESSGNQLATDLQKSKDRISELTAELALATAKIKKLTEERDALLAQVTHLEGDLSGMPDLRQELEDTQNALFMAEQQVRNVLNEQKNLSKFLQDKTEEYWELKEVYGKATHDCAMMKTNLSRTEDKLNHAKLDLDTARSDIKFWQTRFNNSTDHNAELIEEWGRRDEKCRFKVHDIHWHDRPETWVTVADEDDKKRRLRELKQQQQSQQQPQLQPQQKQNNSKADAPKHAPKRSASGEVVTTK</sequence>
<proteinExistence type="predicted"/>
<evidence type="ECO:0000256" key="2">
    <source>
        <dbReference type="SAM" id="MobiDB-lite"/>
    </source>
</evidence>
<dbReference type="EMBL" id="JAKWBI020000048">
    <property type="protein sequence ID" value="KAJ2904653.1"/>
    <property type="molecule type" value="Genomic_DNA"/>
</dbReference>
<feature type="region of interest" description="Disordered" evidence="2">
    <location>
        <begin position="495"/>
        <end position="542"/>
    </location>
</feature>
<evidence type="ECO:0000313" key="4">
    <source>
        <dbReference type="Proteomes" id="UP001201980"/>
    </source>
</evidence>
<evidence type="ECO:0000313" key="3">
    <source>
        <dbReference type="EMBL" id="KAJ2904653.1"/>
    </source>
</evidence>
<dbReference type="PANTHER" id="PTHR45615">
    <property type="entry name" value="MYOSIN HEAVY CHAIN, NON-MUSCLE"/>
    <property type="match status" value="1"/>
</dbReference>
<evidence type="ECO:0000256" key="1">
    <source>
        <dbReference type="SAM" id="Coils"/>
    </source>
</evidence>
<dbReference type="AlphaFoldDB" id="A0AAD5WVH0"/>
<reference evidence="3" key="1">
    <citation type="submission" date="2022-07" db="EMBL/GenBank/DDBJ databases">
        <title>Draft genome sequence of Zalerion maritima ATCC 34329, a (micro)plastics degrading marine fungus.</title>
        <authorList>
            <person name="Paco A."/>
            <person name="Goncalves M.F.M."/>
            <person name="Rocha-Santos T.A.P."/>
            <person name="Alves A."/>
        </authorList>
    </citation>
    <scope>NUCLEOTIDE SEQUENCE</scope>
    <source>
        <strain evidence="3">ATCC 34329</strain>
    </source>
</reference>
<dbReference type="PANTHER" id="PTHR45615:SF63">
    <property type="entry name" value="CHROMOSOME UNDETERMINED SCAFFOLD_10, WHOLE GENOME SHOTGUN SEQUENCE"/>
    <property type="match status" value="1"/>
</dbReference>
<organism evidence="3 4">
    <name type="scientific">Zalerion maritima</name>
    <dbReference type="NCBI Taxonomy" id="339359"/>
    <lineage>
        <taxon>Eukaryota</taxon>
        <taxon>Fungi</taxon>
        <taxon>Dikarya</taxon>
        <taxon>Ascomycota</taxon>
        <taxon>Pezizomycotina</taxon>
        <taxon>Sordariomycetes</taxon>
        <taxon>Lulworthiomycetidae</taxon>
        <taxon>Lulworthiales</taxon>
        <taxon>Lulworthiaceae</taxon>
        <taxon>Zalerion</taxon>
    </lineage>
</organism>
<comment type="caution">
    <text evidence="3">The sequence shown here is derived from an EMBL/GenBank/DDBJ whole genome shotgun (WGS) entry which is preliminary data.</text>
</comment>
<keyword evidence="4" id="KW-1185">Reference proteome</keyword>
<keyword evidence="1" id="KW-0175">Coiled coil</keyword>
<gene>
    <name evidence="3" type="ORF">MKZ38_007489</name>
</gene>
<name>A0AAD5WVH0_9PEZI</name>
<feature type="coiled-coil region" evidence="1">
    <location>
        <begin position="283"/>
        <end position="383"/>
    </location>
</feature>
<dbReference type="Gene3D" id="1.10.287.1490">
    <property type="match status" value="1"/>
</dbReference>
<feature type="coiled-coil region" evidence="1">
    <location>
        <begin position="146"/>
        <end position="254"/>
    </location>
</feature>
<dbReference type="Proteomes" id="UP001201980">
    <property type="component" value="Unassembled WGS sequence"/>
</dbReference>
<dbReference type="SUPFAM" id="SSF90257">
    <property type="entry name" value="Myosin rod fragments"/>
    <property type="match status" value="1"/>
</dbReference>
<accession>A0AAD5WVH0</accession>
<feature type="compositionally biased region" description="Low complexity" evidence="2">
    <location>
        <begin position="502"/>
        <end position="521"/>
    </location>
</feature>
<protein>
    <submittedName>
        <fullName evidence="3">Uncharacterized protein</fullName>
    </submittedName>
</protein>